<dbReference type="InterPro" id="IPR023395">
    <property type="entry name" value="MCP_dom_sf"/>
</dbReference>
<dbReference type="PANTHER" id="PTHR45683">
    <property type="entry name" value="MITOCHONDRIAL NICOTINAMIDE ADENINE DINUCLEOTIDE TRANSPORTER 1-RELATED-RELATED"/>
    <property type="match status" value="1"/>
</dbReference>
<dbReference type="PROSITE" id="PS50920">
    <property type="entry name" value="SOLCAR"/>
    <property type="match status" value="3"/>
</dbReference>
<evidence type="ECO:0000256" key="10">
    <source>
        <dbReference type="SAM" id="MobiDB-lite"/>
    </source>
</evidence>
<evidence type="ECO:0000256" key="5">
    <source>
        <dbReference type="ARBA" id="ARBA00022737"/>
    </source>
</evidence>
<feature type="region of interest" description="Disordered" evidence="10">
    <location>
        <begin position="1"/>
        <end position="30"/>
    </location>
</feature>
<gene>
    <name evidence="11" type="ORF">TVY486_1115150</name>
</gene>
<evidence type="ECO:0000313" key="11">
    <source>
        <dbReference type="EMBL" id="CCC54031.1"/>
    </source>
</evidence>
<dbReference type="VEuPathDB" id="TriTrypDB:TvY486_1115150"/>
<dbReference type="Gene3D" id="1.50.40.10">
    <property type="entry name" value="Mitochondrial carrier domain"/>
    <property type="match status" value="1"/>
</dbReference>
<dbReference type="SUPFAM" id="SSF103506">
    <property type="entry name" value="Mitochondrial carrier"/>
    <property type="match status" value="1"/>
</dbReference>
<dbReference type="OMA" id="QLIYREE"/>
<dbReference type="GO" id="GO:0016020">
    <property type="term" value="C:membrane"/>
    <property type="evidence" value="ECO:0007669"/>
    <property type="project" value="UniProtKB-SubCell"/>
</dbReference>
<feature type="compositionally biased region" description="Low complexity" evidence="10">
    <location>
        <begin position="10"/>
        <end position="26"/>
    </location>
</feature>
<keyword evidence="7 8" id="KW-0472">Membrane</keyword>
<evidence type="ECO:0000256" key="6">
    <source>
        <dbReference type="ARBA" id="ARBA00022989"/>
    </source>
</evidence>
<protein>
    <submittedName>
        <fullName evidence="11">Putative mitochondrial carrier protein</fullName>
    </submittedName>
</protein>
<evidence type="ECO:0000256" key="3">
    <source>
        <dbReference type="ARBA" id="ARBA00022448"/>
    </source>
</evidence>
<keyword evidence="4 8" id="KW-0812">Transmembrane</keyword>
<evidence type="ECO:0000256" key="4">
    <source>
        <dbReference type="ARBA" id="ARBA00022692"/>
    </source>
</evidence>
<comment type="subcellular location">
    <subcellularLocation>
        <location evidence="1">Membrane</location>
        <topology evidence="1">Multi-pass membrane protein</topology>
    </subcellularLocation>
</comment>
<organism evidence="11">
    <name type="scientific">Trypanosoma vivax (strain Y486)</name>
    <dbReference type="NCBI Taxonomy" id="1055687"/>
    <lineage>
        <taxon>Eukaryota</taxon>
        <taxon>Discoba</taxon>
        <taxon>Euglenozoa</taxon>
        <taxon>Kinetoplastea</taxon>
        <taxon>Metakinetoplastina</taxon>
        <taxon>Trypanosomatida</taxon>
        <taxon>Trypanosomatidae</taxon>
        <taxon>Trypanosoma</taxon>
        <taxon>Duttonella</taxon>
    </lineage>
</organism>
<keyword evidence="3 9" id="KW-0813">Transport</keyword>
<evidence type="ECO:0000256" key="9">
    <source>
        <dbReference type="RuleBase" id="RU000488"/>
    </source>
</evidence>
<evidence type="ECO:0000256" key="7">
    <source>
        <dbReference type="ARBA" id="ARBA00023136"/>
    </source>
</evidence>
<feature type="repeat" description="Solcar" evidence="8">
    <location>
        <begin position="27"/>
        <end position="120"/>
    </location>
</feature>
<name>G0U8U9_TRYVY</name>
<keyword evidence="5" id="KW-0677">Repeat</keyword>
<dbReference type="InterPro" id="IPR018108">
    <property type="entry name" value="MCP_transmembrane"/>
</dbReference>
<accession>G0U8U9</accession>
<comment type="similarity">
    <text evidence="2 9">Belongs to the mitochondrial carrier (TC 2.A.29) family.</text>
</comment>
<feature type="repeat" description="Solcar" evidence="8">
    <location>
        <begin position="131"/>
        <end position="227"/>
    </location>
</feature>
<dbReference type="AlphaFoldDB" id="G0U8U9"/>
<evidence type="ECO:0000256" key="2">
    <source>
        <dbReference type="ARBA" id="ARBA00006375"/>
    </source>
</evidence>
<proteinExistence type="inferred from homology"/>
<dbReference type="GO" id="GO:0055085">
    <property type="term" value="P:transmembrane transport"/>
    <property type="evidence" value="ECO:0007669"/>
    <property type="project" value="InterPro"/>
</dbReference>
<keyword evidence="6" id="KW-1133">Transmembrane helix</keyword>
<dbReference type="InterPro" id="IPR044712">
    <property type="entry name" value="SLC25A32-like"/>
</dbReference>
<reference evidence="11" key="1">
    <citation type="journal article" date="2012" name="Proc. Natl. Acad. Sci. U.S.A.">
        <title>Antigenic diversity is generated by distinct evolutionary mechanisms in African trypanosome species.</title>
        <authorList>
            <person name="Jackson A.P."/>
            <person name="Berry A."/>
            <person name="Aslett M."/>
            <person name="Allison H.C."/>
            <person name="Burton P."/>
            <person name="Vavrova-Anderson J."/>
            <person name="Brown R."/>
            <person name="Browne H."/>
            <person name="Corton N."/>
            <person name="Hauser H."/>
            <person name="Gamble J."/>
            <person name="Gilderthorp R."/>
            <person name="Marcello L."/>
            <person name="McQuillan J."/>
            <person name="Otto T.D."/>
            <person name="Quail M.A."/>
            <person name="Sanders M.J."/>
            <person name="van Tonder A."/>
            <person name="Ginger M.L."/>
            <person name="Field M.C."/>
            <person name="Barry J.D."/>
            <person name="Hertz-Fowler C."/>
            <person name="Berriman M."/>
        </authorList>
    </citation>
    <scope>NUCLEOTIDE SEQUENCE</scope>
    <source>
        <strain evidence="11">Y486</strain>
    </source>
</reference>
<evidence type="ECO:0000256" key="1">
    <source>
        <dbReference type="ARBA" id="ARBA00004141"/>
    </source>
</evidence>
<dbReference type="EMBL" id="HE573027">
    <property type="protein sequence ID" value="CCC54031.1"/>
    <property type="molecule type" value="Genomic_DNA"/>
</dbReference>
<sequence length="330" mass="36296">MRGVARQRDSSASVAADAEDGAGSSGPSTLKHTVSTQLAGAVSTLAFYPFDTLRVRFMSQDGTAQRQHNGQTYRSVGRALALVYREEGLSVLFRGCHVAVLGSVTAWGVYMFTYRSLCDIYNLNNERGGTNDFFVRTALSSAASCVTAVTCNPVFLLKTRMQIEDASCRRSVSSASSGGNYVSFFGGARHAVRSDGFFSLWRGVSAQILLGLPNALNFPLYESLKQHYLLFSSCDKLTASEVCLCSIVAKSTVLIFSHPIYVLKVRLQDQRSRCGETQYLSLLQSTALVLRTSGLRGLYRGIVPSFLQAVPRLMLTFVLYEKFIHLRLPW</sequence>
<dbReference type="GO" id="GO:0006862">
    <property type="term" value="P:nucleotide transport"/>
    <property type="evidence" value="ECO:0007669"/>
    <property type="project" value="InterPro"/>
</dbReference>
<feature type="repeat" description="Solcar" evidence="8">
    <location>
        <begin position="237"/>
        <end position="326"/>
    </location>
</feature>
<evidence type="ECO:0000256" key="8">
    <source>
        <dbReference type="PROSITE-ProRule" id="PRU00282"/>
    </source>
</evidence>
<dbReference type="Pfam" id="PF00153">
    <property type="entry name" value="Mito_carr"/>
    <property type="match status" value="3"/>
</dbReference>